<evidence type="ECO:0000256" key="3">
    <source>
        <dbReference type="ARBA" id="ARBA00022573"/>
    </source>
</evidence>
<comment type="catalytic activity">
    <reaction evidence="9">
        <text>cob(II)yrinate + 2 L-glutamine + 2 ATP + 2 H2O = cob(II)yrinate a,c diamide + 2 L-glutamate + 2 ADP + 2 phosphate + 2 H(+)</text>
        <dbReference type="Rhea" id="RHEA:26289"/>
        <dbReference type="ChEBI" id="CHEBI:15377"/>
        <dbReference type="ChEBI" id="CHEBI:15378"/>
        <dbReference type="ChEBI" id="CHEBI:29985"/>
        <dbReference type="ChEBI" id="CHEBI:30616"/>
        <dbReference type="ChEBI" id="CHEBI:43474"/>
        <dbReference type="ChEBI" id="CHEBI:58359"/>
        <dbReference type="ChEBI" id="CHEBI:58537"/>
        <dbReference type="ChEBI" id="CHEBI:58894"/>
        <dbReference type="ChEBI" id="CHEBI:456216"/>
        <dbReference type="EC" id="6.3.5.11"/>
    </reaction>
</comment>
<dbReference type="NCBIfam" id="NF002204">
    <property type="entry name" value="PRK01077.1"/>
    <property type="match status" value="1"/>
</dbReference>
<evidence type="ECO:0000256" key="9">
    <source>
        <dbReference type="HAMAP-Rule" id="MF_00027"/>
    </source>
</evidence>
<dbReference type="PANTHER" id="PTHR43873">
    <property type="entry name" value="COBYRINATE A,C-DIAMIDE SYNTHASE"/>
    <property type="match status" value="1"/>
</dbReference>
<dbReference type="EMBL" id="JANF02000006">
    <property type="protein sequence ID" value="KER37926.1"/>
    <property type="molecule type" value="Genomic_DNA"/>
</dbReference>
<evidence type="ECO:0000256" key="4">
    <source>
        <dbReference type="ARBA" id="ARBA00022598"/>
    </source>
</evidence>
<evidence type="ECO:0000313" key="12">
    <source>
        <dbReference type="EMBL" id="KER37926.1"/>
    </source>
</evidence>
<dbReference type="GO" id="GO:0009236">
    <property type="term" value="P:cobalamin biosynthetic process"/>
    <property type="evidence" value="ECO:0007669"/>
    <property type="project" value="UniProtKB-UniRule"/>
</dbReference>
<proteinExistence type="inferred from homology"/>
<dbReference type="RefSeq" id="WP_020818044.1">
    <property type="nucleotide sequence ID" value="NZ_JANF02000006.1"/>
</dbReference>
<dbReference type="Proteomes" id="UP000028135">
    <property type="component" value="Unassembled WGS sequence"/>
</dbReference>
<keyword evidence="3 9" id="KW-0169">Cobalamin biosynthesis</keyword>
<evidence type="ECO:0000256" key="5">
    <source>
        <dbReference type="ARBA" id="ARBA00022741"/>
    </source>
</evidence>
<feature type="active site" description="Nucleophile" evidence="9">
    <location>
        <position position="327"/>
    </location>
</feature>
<dbReference type="PROSITE" id="PS51274">
    <property type="entry name" value="GATASE_COBBQ"/>
    <property type="match status" value="1"/>
</dbReference>
<feature type="site" description="Increases nucleophilicity of active site Cys" evidence="9">
    <location>
        <position position="429"/>
    </location>
</feature>
<dbReference type="InterPro" id="IPR002586">
    <property type="entry name" value="CobQ/CobB/MinD/ParA_Nub-bd_dom"/>
</dbReference>
<dbReference type="InterPro" id="IPR004484">
    <property type="entry name" value="CbiA/CobB_synth"/>
</dbReference>
<comment type="miscellaneous">
    <text evidence="9">The a and c carboxylates of cobyrinate are activated for nucleophilic attack via formation of a phosphorylated intermediate by ATP. CbiA catalyzes first the amidation of the c-carboxylate, and then that of the a-carboxylate.</text>
</comment>
<dbReference type="EC" id="6.3.5.11" evidence="9"/>
<accession>A0A8E1C4A1</accession>
<comment type="pathway">
    <text evidence="9">Cofactor biosynthesis; adenosylcobalamin biosynthesis; cob(II)yrinate a,c-diamide from sirohydrochlorin (anaerobic route): step 10/10.</text>
</comment>
<keyword evidence="6 9" id="KW-0067">ATP-binding</keyword>
<keyword evidence="8 9" id="KW-0315">Glutamine amidotransferase</keyword>
<comment type="domain">
    <text evidence="9">Comprises of two domains. The C-terminal domain contains the binding site for glutamine and catalyzes the hydrolysis of this substrate to glutamate and ammonia. The N-terminal domain is anticipated to bind ATP and cobyrinate and catalyzes the ultimate synthesis of the diamide product. The ammonia produced via the glutaminase domain is probably translocated to the adjacent domain via a molecular tunnel, where it reacts with an activated intermediate.</text>
</comment>
<comment type="function">
    <text evidence="9">Catalyzes the ATP-dependent amidation of the two carboxylate groups at positions a and c of cobyrinate, using either L-glutamine or ammonia as the nitrogen source.</text>
</comment>
<gene>
    <name evidence="9" type="primary">cbiA</name>
    <name evidence="12" type="ORF">AL00_02735</name>
</gene>
<dbReference type="Gene3D" id="3.40.50.880">
    <property type="match status" value="1"/>
</dbReference>
<dbReference type="HAMAP" id="MF_00027">
    <property type="entry name" value="CobB_CbiA"/>
    <property type="match status" value="1"/>
</dbReference>
<sequence length="439" mass="46098">MTPGLLIAAPRSGSGKTTVTLGLLRAFSRLGVRVQPFKSGPDYIDPAFQQAASRRPSFNLDSWAMSAPQMAAIAGRADAELIVAEGVMGLFDGAPAIGEAGTGASADIAALFGWPVLLVMDVSGQSQSAAAIASGFRDLRSDISMAGAVLNHVASQRHERLIRAAMEEAGIPVLGAIPRSAALRLPERHLGLVQAAEQADLDQIVDCMADIVATHVDLNAIRRAARFATPQNHAAMPILPPPGQRIAIARDQAFSFTYAHLLSGWRDAGAEILPFSPLADEAPAADADAVWLPGGYPELHAGRIAQAARFLSGLRRHALDRPIHGECGGYMVLGEALIDADGQAHAMAGLLGLVTSFAERRLHLGYRRARLLAPMGGMPAGAMLNGHEFHYSTIVEQPDSPLAHVTDAEGQAVPSTGSHRGRVTGSFFHLIAPSSKASS</sequence>
<name>A0A8E1C4A1_9SPHN</name>
<comment type="similarity">
    <text evidence="2">Belongs to the CobB/CobQ family. CobQ subfamily.</text>
</comment>
<organism evidence="12 13">
    <name type="scientific">Sphingobium indicum F2</name>
    <dbReference type="NCBI Taxonomy" id="1450518"/>
    <lineage>
        <taxon>Bacteria</taxon>
        <taxon>Pseudomonadati</taxon>
        <taxon>Pseudomonadota</taxon>
        <taxon>Alphaproteobacteria</taxon>
        <taxon>Sphingomonadales</taxon>
        <taxon>Sphingomonadaceae</taxon>
        <taxon>Sphingobium</taxon>
    </lineage>
</organism>
<feature type="domain" description="CobB/CobQ-like glutamine amidotransferase" evidence="11">
    <location>
        <begin position="245"/>
        <end position="434"/>
    </location>
</feature>
<feature type="domain" description="CobQ/CobB/MinD/ParA nucleotide binding" evidence="10">
    <location>
        <begin position="6"/>
        <end position="190"/>
    </location>
</feature>
<dbReference type="UniPathway" id="UPA00148">
    <property type="reaction ID" value="UER00231"/>
</dbReference>
<dbReference type="Pfam" id="PF07685">
    <property type="entry name" value="GATase_3"/>
    <property type="match status" value="1"/>
</dbReference>
<dbReference type="InterPro" id="IPR029062">
    <property type="entry name" value="Class_I_gatase-like"/>
</dbReference>
<evidence type="ECO:0000256" key="7">
    <source>
        <dbReference type="ARBA" id="ARBA00022842"/>
    </source>
</evidence>
<evidence type="ECO:0000256" key="1">
    <source>
        <dbReference type="ARBA" id="ARBA00001946"/>
    </source>
</evidence>
<dbReference type="InterPro" id="IPR011698">
    <property type="entry name" value="GATase_3"/>
</dbReference>
<dbReference type="SUPFAM" id="SSF52317">
    <property type="entry name" value="Class I glutamine amidotransferase-like"/>
    <property type="match status" value="1"/>
</dbReference>
<evidence type="ECO:0000313" key="13">
    <source>
        <dbReference type="Proteomes" id="UP000028135"/>
    </source>
</evidence>
<keyword evidence="7 9" id="KW-0460">Magnesium</keyword>
<dbReference type="GO" id="GO:0042242">
    <property type="term" value="F:cobyrinic acid a,c-diamide synthase activity"/>
    <property type="evidence" value="ECO:0007669"/>
    <property type="project" value="UniProtKB-UniRule"/>
</dbReference>
<evidence type="ECO:0000256" key="6">
    <source>
        <dbReference type="ARBA" id="ARBA00022840"/>
    </source>
</evidence>
<dbReference type="NCBIfam" id="TIGR00379">
    <property type="entry name" value="cobB"/>
    <property type="match status" value="1"/>
</dbReference>
<dbReference type="CDD" id="cd05388">
    <property type="entry name" value="CobB_N"/>
    <property type="match status" value="1"/>
</dbReference>
<dbReference type="InterPro" id="IPR027417">
    <property type="entry name" value="P-loop_NTPase"/>
</dbReference>
<dbReference type="Gene3D" id="3.40.50.300">
    <property type="entry name" value="P-loop containing nucleotide triphosphate hydrolases"/>
    <property type="match status" value="2"/>
</dbReference>
<dbReference type="GO" id="GO:0005524">
    <property type="term" value="F:ATP binding"/>
    <property type="evidence" value="ECO:0007669"/>
    <property type="project" value="UniProtKB-UniRule"/>
</dbReference>
<protein>
    <recommendedName>
        <fullName evidence="9">Cobyrinate a,c-diamide synthase</fullName>
        <ecNumber evidence="9">6.3.5.11</ecNumber>
    </recommendedName>
    <alternativeName>
        <fullName evidence="9">Cobyrinic acid a,c-diamide synthetase</fullName>
    </alternativeName>
</protein>
<evidence type="ECO:0000256" key="8">
    <source>
        <dbReference type="ARBA" id="ARBA00022962"/>
    </source>
</evidence>
<dbReference type="Pfam" id="PF01656">
    <property type="entry name" value="CbiA"/>
    <property type="match status" value="1"/>
</dbReference>
<comment type="similarity">
    <text evidence="9">Belongs to the CobB/CbiA family.</text>
</comment>
<dbReference type="PANTHER" id="PTHR43873:SF1">
    <property type="entry name" value="COBYRINATE A,C-DIAMIDE SYNTHASE"/>
    <property type="match status" value="1"/>
</dbReference>
<evidence type="ECO:0000259" key="10">
    <source>
        <dbReference type="Pfam" id="PF01656"/>
    </source>
</evidence>
<dbReference type="SUPFAM" id="SSF52540">
    <property type="entry name" value="P-loop containing nucleoside triphosphate hydrolases"/>
    <property type="match status" value="1"/>
</dbReference>
<comment type="cofactor">
    <cofactor evidence="1 9">
        <name>Mg(2+)</name>
        <dbReference type="ChEBI" id="CHEBI:18420"/>
    </cofactor>
</comment>
<keyword evidence="5 9" id="KW-0547">Nucleotide-binding</keyword>
<keyword evidence="4 9" id="KW-0436">Ligase</keyword>
<evidence type="ECO:0000259" key="11">
    <source>
        <dbReference type="Pfam" id="PF07685"/>
    </source>
</evidence>
<evidence type="ECO:0000256" key="2">
    <source>
        <dbReference type="ARBA" id="ARBA00006205"/>
    </source>
</evidence>
<reference evidence="12 13" key="1">
    <citation type="submission" date="2014-05" db="EMBL/GenBank/DDBJ databases">
        <title>Genome Announcement of Sphingobium lucknowense F2.</title>
        <authorList>
            <person name="Lal R."/>
            <person name="Negi V."/>
            <person name="Lata P."/>
            <person name="Sangwan N."/>
            <person name="Gupta S.K."/>
            <person name="Rao D.L.N."/>
            <person name="Das S."/>
        </authorList>
    </citation>
    <scope>NUCLEOTIDE SEQUENCE [LARGE SCALE GENOMIC DNA]</scope>
    <source>
        <strain evidence="12 13">F2</strain>
    </source>
</reference>
<comment type="caution">
    <text evidence="12">The sequence shown here is derived from an EMBL/GenBank/DDBJ whole genome shotgun (WGS) entry which is preliminary data.</text>
</comment>
<dbReference type="AlphaFoldDB" id="A0A8E1C4A1"/>